<protein>
    <submittedName>
        <fullName evidence="3">SprT family protein</fullName>
    </submittedName>
</protein>
<dbReference type="InterPro" id="IPR006640">
    <property type="entry name" value="SprT-like_domain"/>
</dbReference>
<evidence type="ECO:0000313" key="4">
    <source>
        <dbReference type="Proteomes" id="UP001519504"/>
    </source>
</evidence>
<feature type="compositionally biased region" description="Basic residues" evidence="1">
    <location>
        <begin position="1"/>
        <end position="15"/>
    </location>
</feature>
<name>A0ABS5R020_9LACO</name>
<dbReference type="EMBL" id="JAAMFK010000004">
    <property type="protein sequence ID" value="MBS9338798.1"/>
    <property type="molecule type" value="Genomic_DNA"/>
</dbReference>
<organism evidence="3 4">
    <name type="scientific">Fructobacillus broussonetiae</name>
    <dbReference type="NCBI Taxonomy" id="2713173"/>
    <lineage>
        <taxon>Bacteria</taxon>
        <taxon>Bacillati</taxon>
        <taxon>Bacillota</taxon>
        <taxon>Bacilli</taxon>
        <taxon>Lactobacillales</taxon>
        <taxon>Lactobacillaceae</taxon>
        <taxon>Fructobacillus</taxon>
    </lineage>
</organism>
<evidence type="ECO:0000256" key="1">
    <source>
        <dbReference type="SAM" id="MobiDB-lite"/>
    </source>
</evidence>
<dbReference type="SMART" id="SM00731">
    <property type="entry name" value="SprT"/>
    <property type="match status" value="1"/>
</dbReference>
<keyword evidence="4" id="KW-1185">Reference proteome</keyword>
<gene>
    <name evidence="3" type="ORF">G6R29_04065</name>
</gene>
<dbReference type="Proteomes" id="UP001519504">
    <property type="component" value="Unassembled WGS sequence"/>
</dbReference>
<feature type="region of interest" description="Disordered" evidence="1">
    <location>
        <begin position="1"/>
        <end position="44"/>
    </location>
</feature>
<feature type="domain" description="SprT-like" evidence="2">
    <location>
        <begin position="47"/>
        <end position="187"/>
    </location>
</feature>
<evidence type="ECO:0000313" key="3">
    <source>
        <dbReference type="EMBL" id="MBS9338798.1"/>
    </source>
</evidence>
<dbReference type="NCBIfam" id="NF003339">
    <property type="entry name" value="PRK04351.1"/>
    <property type="match status" value="1"/>
</dbReference>
<comment type="caution">
    <text evidence="3">The sequence shown here is derived from an EMBL/GenBank/DDBJ whole genome shotgun (WGS) entry which is preliminary data.</text>
</comment>
<sequence length="191" mass="22070">MRTRVSKFFTKKRARPVPSPTSRQPHPARPTKKRQGDQTSLGTPMQAALQQQVESISITAFNRPFTHEAVWNARLQTTGGRYHLKDHHLDFNPKMKDQPDFDAIIKHELCHYHLHLLGRGYKHADADFKALLKQVGGSRYAPDVGARRTVKRKYHYTCSNGHLFDRARPVDTKRYRCGRCRGKLTLVKKDD</sequence>
<accession>A0ABS5R020</accession>
<evidence type="ECO:0000259" key="2">
    <source>
        <dbReference type="SMART" id="SM00731"/>
    </source>
</evidence>
<reference evidence="3 4" key="1">
    <citation type="submission" date="2020-02" db="EMBL/GenBank/DDBJ databases">
        <title>Fructobacillus sp. isolated from paper mulberry of Taiwan.</title>
        <authorList>
            <person name="Lin S.-T."/>
        </authorList>
    </citation>
    <scope>NUCLEOTIDE SEQUENCE [LARGE SCALE GENOMIC DNA]</scope>
    <source>
        <strain evidence="3 4">M2-14</strain>
    </source>
</reference>
<dbReference type="Pfam" id="PF10263">
    <property type="entry name" value="SprT-like"/>
    <property type="match status" value="1"/>
</dbReference>
<proteinExistence type="predicted"/>